<accession>A0A1Z5JGY2</accession>
<sequence>MLTSDCHSRFASLEDAIARGTIYDLIEYIHPARTKGKRTEKKDELTVKHFAEARSATRQNECSDRENKDKLLKICARTLRAINLARAFRFWEKFDIQVVAIRNLQLPQSINHDHCSIYLEADQVSAWDTFTLPTSLRYPWNPRVIQVSNLSYSISFNKYVETNRKTAIRIMAKPVAVNIATCLGTVEILESDLSAFKVGCDYADYTRMTSTIIGEAFYVDFRVSRKATPDERRKKDEALKYIREGVHSIQSFNNDLDESKGAKLSVDIHFDAEKHFTLLHAAIALYDVPVFQSVLAAGADPFLKTPFCSPFTMAHQKVEHLAGAIGELQQLRKSQIEQMITLMREIAAKRTACQSLTDGHLEEGELVSEHIPSPLLPDSNLPCVLDQIGLSHGPQNDAVTPISKSSSLLQDAEPEVGHITDCLPEGDSLSTRGQVNVNACEEASIDPATPILSVSAWLELRVQDPQWCTEFESSQSCQRHDRCCFIHRYRSLGEHLSRILEKSQAHPVPDHDVDCFEILEERSSTGQLCYTSGYSSCTKHENKRIYYAEGGKNGVRSPQNLWWYPTKADAMLAIYRTLAACDWIAVRGNEAIVGHRQTRVAIEPLADSWTNVGKREKGRCRHWPRCVRGEQKCIFFHGYGPFDEPDDKAKKRQSEREDSVYDIRCIPRKDVIEGCLYFTARYRRKYDKGLRYVRNYNGEGLYDNKNQVVWFESDEKVREAIAAISL</sequence>
<name>A0A1Z5JGY2_FISSO</name>
<dbReference type="InParanoid" id="A0A1Z5JGY2"/>
<comment type="caution">
    <text evidence="1">The sequence shown here is derived from an EMBL/GenBank/DDBJ whole genome shotgun (WGS) entry which is preliminary data.</text>
</comment>
<organism evidence="1 2">
    <name type="scientific">Fistulifera solaris</name>
    <name type="common">Oleaginous diatom</name>
    <dbReference type="NCBI Taxonomy" id="1519565"/>
    <lineage>
        <taxon>Eukaryota</taxon>
        <taxon>Sar</taxon>
        <taxon>Stramenopiles</taxon>
        <taxon>Ochrophyta</taxon>
        <taxon>Bacillariophyta</taxon>
        <taxon>Bacillariophyceae</taxon>
        <taxon>Bacillariophycidae</taxon>
        <taxon>Naviculales</taxon>
        <taxon>Naviculaceae</taxon>
        <taxon>Fistulifera</taxon>
    </lineage>
</organism>
<evidence type="ECO:0000313" key="2">
    <source>
        <dbReference type="Proteomes" id="UP000198406"/>
    </source>
</evidence>
<evidence type="ECO:0000313" key="1">
    <source>
        <dbReference type="EMBL" id="GAX13267.1"/>
    </source>
</evidence>
<protein>
    <submittedName>
        <fullName evidence="1">Uncharacterized protein</fullName>
    </submittedName>
</protein>
<dbReference type="Proteomes" id="UP000198406">
    <property type="component" value="Unassembled WGS sequence"/>
</dbReference>
<keyword evidence="2" id="KW-1185">Reference proteome</keyword>
<dbReference type="AlphaFoldDB" id="A0A1Z5JGY2"/>
<proteinExistence type="predicted"/>
<gene>
    <name evidence="1" type="ORF">FisN_17Hu205</name>
</gene>
<dbReference type="EMBL" id="BDSP01000061">
    <property type="protein sequence ID" value="GAX13267.1"/>
    <property type="molecule type" value="Genomic_DNA"/>
</dbReference>
<reference evidence="1 2" key="1">
    <citation type="journal article" date="2015" name="Plant Cell">
        <title>Oil accumulation by the oleaginous diatom Fistulifera solaris as revealed by the genome and transcriptome.</title>
        <authorList>
            <person name="Tanaka T."/>
            <person name="Maeda Y."/>
            <person name="Veluchamy A."/>
            <person name="Tanaka M."/>
            <person name="Abida H."/>
            <person name="Marechal E."/>
            <person name="Bowler C."/>
            <person name="Muto M."/>
            <person name="Sunaga Y."/>
            <person name="Tanaka M."/>
            <person name="Yoshino T."/>
            <person name="Taniguchi T."/>
            <person name="Fukuda Y."/>
            <person name="Nemoto M."/>
            <person name="Matsumoto M."/>
            <person name="Wong P.S."/>
            <person name="Aburatani S."/>
            <person name="Fujibuchi W."/>
        </authorList>
    </citation>
    <scope>NUCLEOTIDE SEQUENCE [LARGE SCALE GENOMIC DNA]</scope>
    <source>
        <strain evidence="1 2">JPCC DA0580</strain>
    </source>
</reference>